<dbReference type="CDD" id="cd19531">
    <property type="entry name" value="LCL_NRPS-like"/>
    <property type="match status" value="1"/>
</dbReference>
<evidence type="ECO:0000313" key="6">
    <source>
        <dbReference type="Proteomes" id="UP001149079"/>
    </source>
</evidence>
<dbReference type="InterPro" id="IPR000873">
    <property type="entry name" value="AMP-dep_synth/lig_dom"/>
</dbReference>
<dbReference type="EMBL" id="JAPQKL010000003">
    <property type="protein sequence ID" value="KAJ5139062.1"/>
    <property type="molecule type" value="Genomic_DNA"/>
</dbReference>
<dbReference type="GO" id="GO:0009366">
    <property type="term" value="C:enterobactin synthetase complex"/>
    <property type="evidence" value="ECO:0007669"/>
    <property type="project" value="TreeGrafter"/>
</dbReference>
<reference evidence="5" key="1">
    <citation type="submission" date="2022-11" db="EMBL/GenBank/DDBJ databases">
        <authorList>
            <person name="Petersen C."/>
        </authorList>
    </citation>
    <scope>NUCLEOTIDE SEQUENCE</scope>
    <source>
        <strain evidence="5">IBT 22155</strain>
    </source>
</reference>
<dbReference type="InterPro" id="IPR001031">
    <property type="entry name" value="Thioesterase"/>
</dbReference>
<dbReference type="GeneID" id="81403824"/>
<comment type="caution">
    <text evidence="5">The sequence shown here is derived from an EMBL/GenBank/DDBJ whole genome shotgun (WGS) entry which is preliminary data.</text>
</comment>
<organism evidence="5 6">
    <name type="scientific">Penicillium bovifimosum</name>
    <dbReference type="NCBI Taxonomy" id="126998"/>
    <lineage>
        <taxon>Eukaryota</taxon>
        <taxon>Fungi</taxon>
        <taxon>Dikarya</taxon>
        <taxon>Ascomycota</taxon>
        <taxon>Pezizomycotina</taxon>
        <taxon>Eurotiomycetes</taxon>
        <taxon>Eurotiomycetidae</taxon>
        <taxon>Eurotiales</taxon>
        <taxon>Aspergillaceae</taxon>
        <taxon>Penicillium</taxon>
    </lineage>
</organism>
<proteinExistence type="predicted"/>
<dbReference type="SUPFAM" id="SSF53474">
    <property type="entry name" value="alpha/beta-Hydrolases"/>
    <property type="match status" value="1"/>
</dbReference>
<dbReference type="Gene3D" id="3.30.559.30">
    <property type="entry name" value="Nonribosomal peptide synthetase, condensation domain"/>
    <property type="match status" value="1"/>
</dbReference>
<evidence type="ECO:0000256" key="3">
    <source>
        <dbReference type="ARBA" id="ARBA00022598"/>
    </source>
</evidence>
<dbReference type="GO" id="GO:0009239">
    <property type="term" value="P:enterobactin biosynthetic process"/>
    <property type="evidence" value="ECO:0007669"/>
    <property type="project" value="TreeGrafter"/>
</dbReference>
<dbReference type="PANTHER" id="PTHR45527:SF1">
    <property type="entry name" value="FATTY ACID SYNTHASE"/>
    <property type="match status" value="1"/>
</dbReference>
<dbReference type="PROSITE" id="PS00455">
    <property type="entry name" value="AMP_BINDING"/>
    <property type="match status" value="1"/>
</dbReference>
<sequence length="1337" mass="148220">MKPEAFCRYTNAGPVEQSFAQGRLWFLNRLYPDSTWYLVPLALRMQGPLQLAALNAALLALEERHESLRTTFDQLAGVDVQLVQPPKAQHLHATTIPINDETSLFQALHRDWATPFNLADQPGWRVSIYQLGEEEHVLSIVMHHIISDGWSLDILRRELATFYSAAIRGQDPLSTIDPLPIQYRDFSVWQKQQEQTEEHQRQLEYWVKQLQGSRPAELLCDNPRPTILSGKGDVQEIAIQGSLYQSLHHFCKAHQVTPFVTLLAAFRAAFYRMTGVEDATIGTLIANRNRQELEGLIGFFVNLQCIRSTVQGDSFGSLVQQIRSTVADAHANQDVPFERIVADLQSEARDASRNPVVQTVFSVHSEGNSNNFTLEDLEVERMPFVPTSRFDLEFHLFQGEDKLDGSILFATELYEPATINSLVSTFYELLERGLKEPQTPIASLALSNGHSMLHEMGLVEVERTDYPRDSSVVDVFRSQAVISSSKVAVKDSTTELTYAQLHENWLRRRRLAPESLVGVFAPRSCETVVAFLGILKANLAYLPLDVKVPKARNETILSSITGRKLVLTGCDIPTAAIQFEDVDFVPIAEALGQFTETVEPANDAIVATDGPSATSLAYVMFTSGSTGRPKGVMIEHRGIVRLVKHSNVVADQDLTAPVAHISNIAFDASTWEVYSSLLNGGTLVCIDTMTMLDIVALEKVFCQENIRAALFTPAFLKQCLASTPAIFSQLNFLFSAGDRLSMQDAIKAARLVRGSLINAYGPTENTSLSTIYRIPRNGSSPNGIPIGRAVSNSGAYVMDPHQRLVPLGVIGELVVTGDGVARGYTDPERNRNRFIQVTINGQSMKAYRTGDYARYRPVDGQLEFFGRMDFQVKIRGHRVELPEVEHALLADESVSDAVVLVRESEGEDPELVSFVTIFGNQSASETGQLGSDGDESQAHRNGHAELYDTDPPLDTRHSLVAGKLRQQLQSKLPSYMVPSVIRILDKMPINANGKVDRQVLTENSHMLAHGRKTSTLHVPPRNDVERIICEEFGSMLGTDVGITDSFFDLGGHSLLAAGLVFRLNKRLTHKIWVYDLMQSPTPASLSEIIATRSNSAQNAPAHLETHSRPNSRLTLVLVHGLWGQGSIFLPLVETLDKALDVLLLHDPFFGKPDCPNSVIEWAEFYLQDVLKQIPEGHAVIFGGYSFGGLIAFEMASLWRRRYGINPASLILLDAAIYTPVKISAFDKENENEVAYAMQLFGQNEEDFVLNHFNKVAPLMYSSIQSPKHHGACLYLITPEAAVAGAANWWAARCPKLHTHSLPCSHQAVLGDAMVGRVSALINEHCRWVVESLDSYAS</sequence>
<dbReference type="Pfam" id="PF00501">
    <property type="entry name" value="AMP-binding"/>
    <property type="match status" value="1"/>
</dbReference>
<dbReference type="RefSeq" id="XP_056523711.1">
    <property type="nucleotide sequence ID" value="XM_056664654.1"/>
</dbReference>
<dbReference type="SUPFAM" id="SSF56801">
    <property type="entry name" value="Acetyl-CoA synthetase-like"/>
    <property type="match status" value="1"/>
</dbReference>
<protein>
    <submittedName>
        <fullName evidence="5">Beauvericin nonribosomal cyclodepsipeptide synthetase BEA1</fullName>
    </submittedName>
</protein>
<gene>
    <name evidence="5" type="ORF">N7515_003910</name>
</gene>
<evidence type="ECO:0000313" key="5">
    <source>
        <dbReference type="EMBL" id="KAJ5139062.1"/>
    </source>
</evidence>
<dbReference type="InterPro" id="IPR006162">
    <property type="entry name" value="Ppantetheine_attach_site"/>
</dbReference>
<dbReference type="PROSITE" id="PS50075">
    <property type="entry name" value="CARRIER"/>
    <property type="match status" value="1"/>
</dbReference>
<dbReference type="Gene3D" id="3.40.50.1820">
    <property type="entry name" value="alpha/beta hydrolase"/>
    <property type="match status" value="1"/>
</dbReference>
<evidence type="ECO:0000259" key="4">
    <source>
        <dbReference type="PROSITE" id="PS50075"/>
    </source>
</evidence>
<dbReference type="InterPro" id="IPR045851">
    <property type="entry name" value="AMP-bd_C_sf"/>
</dbReference>
<keyword evidence="6" id="KW-1185">Reference proteome</keyword>
<keyword evidence="1" id="KW-0596">Phosphopantetheine</keyword>
<dbReference type="PROSITE" id="PS00012">
    <property type="entry name" value="PHOSPHOPANTETHEINE"/>
    <property type="match status" value="1"/>
</dbReference>
<name>A0A9W9L6P0_9EURO</name>
<keyword evidence="3" id="KW-0436">Ligase</keyword>
<dbReference type="SUPFAM" id="SSF47336">
    <property type="entry name" value="ACP-like"/>
    <property type="match status" value="1"/>
</dbReference>
<dbReference type="Gene3D" id="2.30.38.10">
    <property type="entry name" value="Luciferase, Domain 3"/>
    <property type="match status" value="1"/>
</dbReference>
<dbReference type="GO" id="GO:0047527">
    <property type="term" value="F:2,3-dihydroxybenzoate-serine ligase activity"/>
    <property type="evidence" value="ECO:0007669"/>
    <property type="project" value="TreeGrafter"/>
</dbReference>
<dbReference type="GO" id="GO:0043041">
    <property type="term" value="P:amino acid activation for nonribosomal peptide biosynthetic process"/>
    <property type="evidence" value="ECO:0007669"/>
    <property type="project" value="TreeGrafter"/>
</dbReference>
<dbReference type="CDD" id="cd05930">
    <property type="entry name" value="A_NRPS"/>
    <property type="match status" value="1"/>
</dbReference>
<dbReference type="Pfam" id="PF00668">
    <property type="entry name" value="Condensation"/>
    <property type="match status" value="1"/>
</dbReference>
<dbReference type="InterPro" id="IPR036736">
    <property type="entry name" value="ACP-like_sf"/>
</dbReference>
<dbReference type="InterPro" id="IPR023213">
    <property type="entry name" value="CAT-like_dom_sf"/>
</dbReference>
<dbReference type="GO" id="GO:0031177">
    <property type="term" value="F:phosphopantetheine binding"/>
    <property type="evidence" value="ECO:0007669"/>
    <property type="project" value="TreeGrafter"/>
</dbReference>
<keyword evidence="2" id="KW-0597">Phosphoprotein</keyword>
<dbReference type="NCBIfam" id="TIGR01733">
    <property type="entry name" value="AA-adenyl-dom"/>
    <property type="match status" value="1"/>
</dbReference>
<evidence type="ECO:0000256" key="1">
    <source>
        <dbReference type="ARBA" id="ARBA00022450"/>
    </source>
</evidence>
<dbReference type="PANTHER" id="PTHR45527">
    <property type="entry name" value="NONRIBOSOMAL PEPTIDE SYNTHETASE"/>
    <property type="match status" value="1"/>
</dbReference>
<dbReference type="InterPro" id="IPR029058">
    <property type="entry name" value="AB_hydrolase_fold"/>
</dbReference>
<feature type="domain" description="Carrier" evidence="4">
    <location>
        <begin position="1019"/>
        <end position="1093"/>
    </location>
</feature>
<dbReference type="GO" id="GO:0005829">
    <property type="term" value="C:cytosol"/>
    <property type="evidence" value="ECO:0007669"/>
    <property type="project" value="TreeGrafter"/>
</dbReference>
<accession>A0A9W9L6P0</accession>
<dbReference type="Gene3D" id="3.30.300.30">
    <property type="match status" value="1"/>
</dbReference>
<evidence type="ECO:0000256" key="2">
    <source>
        <dbReference type="ARBA" id="ARBA00022553"/>
    </source>
</evidence>
<dbReference type="Pfam" id="PF00550">
    <property type="entry name" value="PP-binding"/>
    <property type="match status" value="1"/>
</dbReference>
<dbReference type="Proteomes" id="UP001149079">
    <property type="component" value="Unassembled WGS sequence"/>
</dbReference>
<dbReference type="InterPro" id="IPR009081">
    <property type="entry name" value="PP-bd_ACP"/>
</dbReference>
<dbReference type="Gene3D" id="3.40.50.980">
    <property type="match status" value="2"/>
</dbReference>
<dbReference type="OrthoDB" id="416786at2759"/>
<dbReference type="Pfam" id="PF00975">
    <property type="entry name" value="Thioesterase"/>
    <property type="match status" value="1"/>
</dbReference>
<dbReference type="InterPro" id="IPR001242">
    <property type="entry name" value="Condensation_dom"/>
</dbReference>
<dbReference type="GO" id="GO:0072330">
    <property type="term" value="P:monocarboxylic acid biosynthetic process"/>
    <property type="evidence" value="ECO:0007669"/>
    <property type="project" value="UniProtKB-ARBA"/>
</dbReference>
<dbReference type="SUPFAM" id="SSF52777">
    <property type="entry name" value="CoA-dependent acyltransferases"/>
    <property type="match status" value="2"/>
</dbReference>
<dbReference type="InterPro" id="IPR010071">
    <property type="entry name" value="AA_adenyl_dom"/>
</dbReference>
<dbReference type="InterPro" id="IPR020845">
    <property type="entry name" value="AMP-binding_CS"/>
</dbReference>
<reference evidence="5" key="2">
    <citation type="journal article" date="2023" name="IMA Fungus">
        <title>Comparative genomic study of the Penicillium genus elucidates a diverse pangenome and 15 lateral gene transfer events.</title>
        <authorList>
            <person name="Petersen C."/>
            <person name="Sorensen T."/>
            <person name="Nielsen M.R."/>
            <person name="Sondergaard T.E."/>
            <person name="Sorensen J.L."/>
            <person name="Fitzpatrick D.A."/>
            <person name="Frisvad J.C."/>
            <person name="Nielsen K.L."/>
        </authorList>
    </citation>
    <scope>NUCLEOTIDE SEQUENCE</scope>
    <source>
        <strain evidence="5">IBT 22155</strain>
    </source>
</reference>
<dbReference type="Gene3D" id="3.30.559.10">
    <property type="entry name" value="Chloramphenicol acetyltransferase-like domain"/>
    <property type="match status" value="1"/>
</dbReference>